<name>A0A1I1M7A8_9RHOB</name>
<protein>
    <submittedName>
        <fullName evidence="2">NAD(P)H dehydrogenase (Quinone)</fullName>
    </submittedName>
</protein>
<dbReference type="PANTHER" id="PTHR47129:SF1">
    <property type="entry name" value="NMRA-LIKE DOMAIN-CONTAINING PROTEIN"/>
    <property type="match status" value="1"/>
</dbReference>
<dbReference type="InterPro" id="IPR016040">
    <property type="entry name" value="NAD(P)-bd_dom"/>
</dbReference>
<dbReference type="CDD" id="cd05269">
    <property type="entry name" value="TMR_SDR_a"/>
    <property type="match status" value="1"/>
</dbReference>
<gene>
    <name evidence="2" type="ORF">SAMN04488094_109187</name>
</gene>
<sequence length="282" mass="29311">MTIAVTGATGQLGQRVIEHLKARAGDEEIIALARTPEKAEGLGVTARAFDYDQADALADALEGVDTLLLISGSEVGKRAPQHRNVIVAAKAAGVGRIVYTSLLRADTSPLSLAPEHLETEAMIRESGIPFTLLRNGWYAENHAASIPTAVQLGALYGAAGEGRISWATRDDFAEAAAVVLTAEGQEGKVYELAGDNGHTLTELAGDISGQTGKAIPYTDLPEADYAAALSQAGLPEPWPQALASFDAKAADGALYNDGNDLSKLIGRPTTPLSEIVAAGLRG</sequence>
<proteinExistence type="predicted"/>
<dbReference type="Gene3D" id="3.40.50.720">
    <property type="entry name" value="NAD(P)-binding Rossmann-like Domain"/>
    <property type="match status" value="1"/>
</dbReference>
<keyword evidence="3" id="KW-1185">Reference proteome</keyword>
<dbReference type="STRING" id="441112.SAMN04488094_109187"/>
<dbReference type="AlphaFoldDB" id="A0A1I1M7A8"/>
<dbReference type="OrthoDB" id="7771794at2"/>
<dbReference type="Gene3D" id="3.90.25.10">
    <property type="entry name" value="UDP-galactose 4-epimerase, domain 1"/>
    <property type="match status" value="1"/>
</dbReference>
<dbReference type="InterPro" id="IPR052718">
    <property type="entry name" value="NmrA-type_oxidoreductase"/>
</dbReference>
<accession>A0A1I1M7A8</accession>
<evidence type="ECO:0000313" key="3">
    <source>
        <dbReference type="Proteomes" id="UP000198728"/>
    </source>
</evidence>
<dbReference type="Pfam" id="PF13460">
    <property type="entry name" value="NAD_binding_10"/>
    <property type="match status" value="1"/>
</dbReference>
<dbReference type="SUPFAM" id="SSF51735">
    <property type="entry name" value="NAD(P)-binding Rossmann-fold domains"/>
    <property type="match status" value="1"/>
</dbReference>
<dbReference type="RefSeq" id="WP_093361557.1">
    <property type="nucleotide sequence ID" value="NZ_FOLG01000009.1"/>
</dbReference>
<dbReference type="EMBL" id="FOLG01000009">
    <property type="protein sequence ID" value="SFC81234.1"/>
    <property type="molecule type" value="Genomic_DNA"/>
</dbReference>
<dbReference type="InterPro" id="IPR036291">
    <property type="entry name" value="NAD(P)-bd_dom_sf"/>
</dbReference>
<dbReference type="PANTHER" id="PTHR47129">
    <property type="entry name" value="QUINONE OXIDOREDUCTASE 2"/>
    <property type="match status" value="1"/>
</dbReference>
<organism evidence="2 3">
    <name type="scientific">Tropicimonas isoalkanivorans</name>
    <dbReference type="NCBI Taxonomy" id="441112"/>
    <lineage>
        <taxon>Bacteria</taxon>
        <taxon>Pseudomonadati</taxon>
        <taxon>Pseudomonadota</taxon>
        <taxon>Alphaproteobacteria</taxon>
        <taxon>Rhodobacterales</taxon>
        <taxon>Roseobacteraceae</taxon>
        <taxon>Tropicimonas</taxon>
    </lineage>
</organism>
<evidence type="ECO:0000313" key="2">
    <source>
        <dbReference type="EMBL" id="SFC81234.1"/>
    </source>
</evidence>
<evidence type="ECO:0000259" key="1">
    <source>
        <dbReference type="Pfam" id="PF13460"/>
    </source>
</evidence>
<feature type="domain" description="NAD(P)-binding" evidence="1">
    <location>
        <begin position="7"/>
        <end position="181"/>
    </location>
</feature>
<dbReference type="Proteomes" id="UP000198728">
    <property type="component" value="Unassembled WGS sequence"/>
</dbReference>
<reference evidence="2 3" key="1">
    <citation type="submission" date="2016-10" db="EMBL/GenBank/DDBJ databases">
        <authorList>
            <person name="de Groot N.N."/>
        </authorList>
    </citation>
    <scope>NUCLEOTIDE SEQUENCE [LARGE SCALE GENOMIC DNA]</scope>
    <source>
        <strain evidence="2 3">DSM 19548</strain>
    </source>
</reference>